<evidence type="ECO:0000313" key="3">
    <source>
        <dbReference type="EMBL" id="RAK30527.1"/>
    </source>
</evidence>
<evidence type="ECO:0000259" key="2">
    <source>
        <dbReference type="PROSITE" id="PS50110"/>
    </source>
</evidence>
<gene>
    <name evidence="3" type="ORF">B0I29_116186</name>
</gene>
<dbReference type="GO" id="GO:0000160">
    <property type="term" value="P:phosphorelay signal transduction system"/>
    <property type="evidence" value="ECO:0007669"/>
    <property type="project" value="InterPro"/>
</dbReference>
<feature type="domain" description="Response regulatory" evidence="2">
    <location>
        <begin position="8"/>
        <end position="129"/>
    </location>
</feature>
<dbReference type="CDD" id="cd17557">
    <property type="entry name" value="REC_Rcp-like"/>
    <property type="match status" value="1"/>
</dbReference>
<dbReference type="Pfam" id="PF00072">
    <property type="entry name" value="Response_reg"/>
    <property type="match status" value="1"/>
</dbReference>
<dbReference type="PROSITE" id="PS50110">
    <property type="entry name" value="RESPONSE_REGULATORY"/>
    <property type="match status" value="1"/>
</dbReference>
<protein>
    <submittedName>
        <fullName evidence="3">Response regulator receiver domain-containing protein</fullName>
    </submittedName>
</protein>
<dbReference type="InterPro" id="IPR052893">
    <property type="entry name" value="TCS_response_regulator"/>
</dbReference>
<dbReference type="Proteomes" id="UP000249341">
    <property type="component" value="Unassembled WGS sequence"/>
</dbReference>
<dbReference type="SUPFAM" id="SSF52172">
    <property type="entry name" value="CheY-like"/>
    <property type="match status" value="1"/>
</dbReference>
<dbReference type="SMART" id="SM00448">
    <property type="entry name" value="REC"/>
    <property type="match status" value="1"/>
</dbReference>
<reference evidence="3 4" key="1">
    <citation type="submission" date="2018-06" db="EMBL/GenBank/DDBJ databases">
        <title>Genomic Encyclopedia of Type Strains, Phase III (KMG-III): the genomes of soil and plant-associated and newly described type strains.</title>
        <authorList>
            <person name="Whitman W."/>
        </authorList>
    </citation>
    <scope>NUCLEOTIDE SEQUENCE [LARGE SCALE GENOMIC DNA]</scope>
    <source>
        <strain evidence="3 4">CGMCC 4.7090</strain>
    </source>
</reference>
<proteinExistence type="predicted"/>
<dbReference type="InterPro" id="IPR001789">
    <property type="entry name" value="Sig_transdc_resp-reg_receiver"/>
</dbReference>
<keyword evidence="1" id="KW-0597">Phosphoprotein</keyword>
<feature type="modified residue" description="4-aspartylphosphate" evidence="1">
    <location>
        <position position="62"/>
    </location>
</feature>
<accession>A0A327Z457</accession>
<dbReference type="AlphaFoldDB" id="A0A327Z457"/>
<sequence>MPAIRTLSVLIVDDDDADSLIIEEALEASPMAPVIHRVADGVQALEYLRGAGTKRPDLILLDLNMPRMGGREVLAEIKNDADLKTIPVVVLTTSQAELDVMASYNHHANAFVTKPLELEAFENAVRQINRFYGDIAVLP</sequence>
<dbReference type="EMBL" id="QLMJ01000016">
    <property type="protein sequence ID" value="RAK30527.1"/>
    <property type="molecule type" value="Genomic_DNA"/>
</dbReference>
<dbReference type="PANTHER" id="PTHR44520">
    <property type="entry name" value="RESPONSE REGULATOR RCP1-RELATED"/>
    <property type="match status" value="1"/>
</dbReference>
<dbReference type="PANTHER" id="PTHR44520:SF2">
    <property type="entry name" value="RESPONSE REGULATOR RCP1"/>
    <property type="match status" value="1"/>
</dbReference>
<evidence type="ECO:0000256" key="1">
    <source>
        <dbReference type="PROSITE-ProRule" id="PRU00169"/>
    </source>
</evidence>
<comment type="caution">
    <text evidence="3">The sequence shown here is derived from an EMBL/GenBank/DDBJ whole genome shotgun (WGS) entry which is preliminary data.</text>
</comment>
<dbReference type="Gene3D" id="3.40.50.2300">
    <property type="match status" value="1"/>
</dbReference>
<organism evidence="3 4">
    <name type="scientific">Actinoplanes lutulentus</name>
    <dbReference type="NCBI Taxonomy" id="1287878"/>
    <lineage>
        <taxon>Bacteria</taxon>
        <taxon>Bacillati</taxon>
        <taxon>Actinomycetota</taxon>
        <taxon>Actinomycetes</taxon>
        <taxon>Micromonosporales</taxon>
        <taxon>Micromonosporaceae</taxon>
        <taxon>Actinoplanes</taxon>
    </lineage>
</organism>
<evidence type="ECO:0000313" key="4">
    <source>
        <dbReference type="Proteomes" id="UP000249341"/>
    </source>
</evidence>
<name>A0A327Z457_9ACTN</name>
<keyword evidence="4" id="KW-1185">Reference proteome</keyword>
<dbReference type="InterPro" id="IPR011006">
    <property type="entry name" value="CheY-like_superfamily"/>
</dbReference>